<protein>
    <submittedName>
        <fullName evidence="2">Uncharacterized protein</fullName>
    </submittedName>
</protein>
<name>A0ABP0DH65_9PEZI</name>
<dbReference type="Proteomes" id="UP001642502">
    <property type="component" value="Unassembled WGS sequence"/>
</dbReference>
<evidence type="ECO:0000256" key="1">
    <source>
        <dbReference type="SAM" id="MobiDB-lite"/>
    </source>
</evidence>
<sequence>MTSLAPEFAKPPPTWKKQNNLIVSARIYTNFNSNDAELPEIPDAAPSATDSSLLPPSPSPTANRFEVLATTEDEATANGPELQLDECDAAFSRVAEALQTLHKTASTTAIAHLQDLTLAFSQAIARMQGADTPTETPPTPTPQLHSRPTTPTTSRPAILAQAPSNDAPSPAPSPAPGSPASYATALTSQPAEPPSPLHLSSPTSTARGKQPVAEQASRKESRLFVRIPTGHNLVGQTAYAIRQRLYQILESKAEAIRTVAPTVTGFAIVPNGRQAVCYRMSCGRSPAVLSPAIGQLPLMAVLEVVGVVGLECS</sequence>
<gene>
    <name evidence="2" type="ORF">SEPCBS119000_002389</name>
</gene>
<feature type="compositionally biased region" description="Low complexity" evidence="1">
    <location>
        <begin position="42"/>
        <end position="54"/>
    </location>
</feature>
<accession>A0ABP0DH65</accession>
<comment type="caution">
    <text evidence="2">The sequence shown here is derived from an EMBL/GenBank/DDBJ whole genome shotgun (WGS) entry which is preliminary data.</text>
</comment>
<feature type="region of interest" description="Disordered" evidence="1">
    <location>
        <begin position="35"/>
        <end position="63"/>
    </location>
</feature>
<dbReference type="EMBL" id="CAWUON010000024">
    <property type="protein sequence ID" value="CAK7267134.1"/>
    <property type="molecule type" value="Genomic_DNA"/>
</dbReference>
<proteinExistence type="predicted"/>
<keyword evidence="3" id="KW-1185">Reference proteome</keyword>
<organism evidence="2 3">
    <name type="scientific">Sporothrix epigloea</name>
    <dbReference type="NCBI Taxonomy" id="1892477"/>
    <lineage>
        <taxon>Eukaryota</taxon>
        <taxon>Fungi</taxon>
        <taxon>Dikarya</taxon>
        <taxon>Ascomycota</taxon>
        <taxon>Pezizomycotina</taxon>
        <taxon>Sordariomycetes</taxon>
        <taxon>Sordariomycetidae</taxon>
        <taxon>Ophiostomatales</taxon>
        <taxon>Ophiostomataceae</taxon>
        <taxon>Sporothrix</taxon>
    </lineage>
</organism>
<reference evidence="2 3" key="1">
    <citation type="submission" date="2024-01" db="EMBL/GenBank/DDBJ databases">
        <authorList>
            <person name="Allen C."/>
            <person name="Tagirdzhanova G."/>
        </authorList>
    </citation>
    <scope>NUCLEOTIDE SEQUENCE [LARGE SCALE GENOMIC DNA]</scope>
    <source>
        <strain evidence="2 3">CBS 119000</strain>
    </source>
</reference>
<evidence type="ECO:0000313" key="2">
    <source>
        <dbReference type="EMBL" id="CAK7267134.1"/>
    </source>
</evidence>
<evidence type="ECO:0000313" key="3">
    <source>
        <dbReference type="Proteomes" id="UP001642502"/>
    </source>
</evidence>
<feature type="region of interest" description="Disordered" evidence="1">
    <location>
        <begin position="129"/>
        <end position="220"/>
    </location>
</feature>
<feature type="compositionally biased region" description="Low complexity" evidence="1">
    <location>
        <begin position="146"/>
        <end position="168"/>
    </location>
</feature>